<accession>A0A133L3U6</accession>
<dbReference type="AlphaFoldDB" id="A0A133L3U6"/>
<evidence type="ECO:0000313" key="7">
    <source>
        <dbReference type="EMBL" id="KWZ86486.1"/>
    </source>
</evidence>
<dbReference type="InterPro" id="IPR004638">
    <property type="entry name" value="EmrB-like"/>
</dbReference>
<evidence type="ECO:0000256" key="3">
    <source>
        <dbReference type="ARBA" id="ARBA00022475"/>
    </source>
</evidence>
<evidence type="ECO:0000313" key="8">
    <source>
        <dbReference type="Proteomes" id="UP000070376"/>
    </source>
</evidence>
<dbReference type="PANTHER" id="PTHR42718:SF43">
    <property type="entry name" value="LINCOMYCIN RESISTANCE PROTEIN LMRB"/>
    <property type="match status" value="1"/>
</dbReference>
<keyword evidence="5" id="KW-1133">Transmembrane helix</keyword>
<dbReference type="CDD" id="cd17503">
    <property type="entry name" value="MFS_LmrB_MDR_like"/>
    <property type="match status" value="1"/>
</dbReference>
<dbReference type="PRINTS" id="PR01036">
    <property type="entry name" value="TCRTETB"/>
</dbReference>
<dbReference type="Pfam" id="PF07690">
    <property type="entry name" value="MFS_1"/>
    <property type="match status" value="1"/>
</dbReference>
<sequence length="504" mass="54026">MFFFLQIILTGLFKNKGEILPLQSDYKKFPIMLGLLIGGFIGMFSETALNIALTSLMKDLHITASTVQWLTTGYLLVVGVLVPVSGLMIRWFTTRQLLLSALSAFIIGTLISAVSHTFPFLLIGRLVQGIATGILIPLIFNTVMTIFPPHKRGAALGVVGLVIMFAPAIGPTAAGFILGKLTWQWIFWVMLPFLVAALIISAIFCKNVNEVTRPKIDVLSIVLSTIGFGGIVFGFSSAGDSGWGNAKVIVTLAIGIAALAIFSIRQLRMEKPMLNVRVFQHKMFTIGTLMMMIVFSIIMSSMLLLPMYWQSGKLVAVALTGILLLPGGIVNGIVSAVSGKFYDIYGAKWLVRIGFLICIAAGAMFICVQTTSSFLFVIAANLLLMIGAPLVMSPAQTNGLNALPREMSPDGSAIMNTAQQVSGAIATALSATLLAAGEHAYTGAGGQHAAAALTNGVQYGFMFTLILAVIGFALSFTVRTVGVFEKPQDQQRKMQLKKETDSPD</sequence>
<dbReference type="InterPro" id="IPR011701">
    <property type="entry name" value="MFS"/>
</dbReference>
<proteinExistence type="predicted"/>
<organism evidence="7 8">
    <name type="scientific">Heyndrickxia coagulans</name>
    <name type="common">Weizmannia coagulans</name>
    <dbReference type="NCBI Taxonomy" id="1398"/>
    <lineage>
        <taxon>Bacteria</taxon>
        <taxon>Bacillati</taxon>
        <taxon>Bacillota</taxon>
        <taxon>Bacilli</taxon>
        <taxon>Bacillales</taxon>
        <taxon>Bacillaceae</taxon>
        <taxon>Heyndrickxia</taxon>
    </lineage>
</organism>
<dbReference type="Proteomes" id="UP000070376">
    <property type="component" value="Unassembled WGS sequence"/>
</dbReference>
<dbReference type="InterPro" id="IPR020846">
    <property type="entry name" value="MFS_dom"/>
</dbReference>
<dbReference type="InterPro" id="IPR036259">
    <property type="entry name" value="MFS_trans_sf"/>
</dbReference>
<dbReference type="GO" id="GO:0005886">
    <property type="term" value="C:plasma membrane"/>
    <property type="evidence" value="ECO:0007669"/>
    <property type="project" value="UniProtKB-SubCell"/>
</dbReference>
<name>A0A133L3U6_HEYCO</name>
<keyword evidence="2" id="KW-0813">Transport</keyword>
<gene>
    <name evidence="7" type="ORF">HMPREF3213_00011</name>
</gene>
<evidence type="ECO:0000256" key="5">
    <source>
        <dbReference type="ARBA" id="ARBA00022989"/>
    </source>
</evidence>
<protein>
    <submittedName>
        <fullName evidence="7">Lincomycin resistance protein LmrB</fullName>
    </submittedName>
</protein>
<comment type="caution">
    <text evidence="7">The sequence shown here is derived from an EMBL/GenBank/DDBJ whole genome shotgun (WGS) entry which is preliminary data.</text>
</comment>
<evidence type="ECO:0000256" key="4">
    <source>
        <dbReference type="ARBA" id="ARBA00022692"/>
    </source>
</evidence>
<dbReference type="NCBIfam" id="TIGR00711">
    <property type="entry name" value="efflux_EmrB"/>
    <property type="match status" value="1"/>
</dbReference>
<dbReference type="PROSITE" id="PS50850">
    <property type="entry name" value="MFS"/>
    <property type="match status" value="1"/>
</dbReference>
<evidence type="ECO:0000256" key="2">
    <source>
        <dbReference type="ARBA" id="ARBA00022448"/>
    </source>
</evidence>
<dbReference type="PATRIC" id="fig|1398.22.peg.10"/>
<dbReference type="PANTHER" id="PTHR42718">
    <property type="entry name" value="MAJOR FACILITATOR SUPERFAMILY MULTIDRUG TRANSPORTER MFSC"/>
    <property type="match status" value="1"/>
</dbReference>
<comment type="subcellular location">
    <subcellularLocation>
        <location evidence="1">Cell membrane</location>
        <topology evidence="1">Multi-pass membrane protein</topology>
    </subcellularLocation>
</comment>
<keyword evidence="6" id="KW-0472">Membrane</keyword>
<dbReference type="Gene3D" id="1.20.1720.10">
    <property type="entry name" value="Multidrug resistance protein D"/>
    <property type="match status" value="1"/>
</dbReference>
<dbReference type="Gene3D" id="1.20.1250.20">
    <property type="entry name" value="MFS general substrate transporter like domains"/>
    <property type="match status" value="1"/>
</dbReference>
<dbReference type="SUPFAM" id="SSF103473">
    <property type="entry name" value="MFS general substrate transporter"/>
    <property type="match status" value="1"/>
</dbReference>
<evidence type="ECO:0000256" key="6">
    <source>
        <dbReference type="ARBA" id="ARBA00023136"/>
    </source>
</evidence>
<evidence type="ECO:0000256" key="1">
    <source>
        <dbReference type="ARBA" id="ARBA00004651"/>
    </source>
</evidence>
<keyword evidence="4" id="KW-0812">Transmembrane</keyword>
<keyword evidence="3" id="KW-1003">Cell membrane</keyword>
<reference evidence="8" key="1">
    <citation type="submission" date="2016-01" db="EMBL/GenBank/DDBJ databases">
        <authorList>
            <person name="Mitreva M."/>
            <person name="Pepin K.H."/>
            <person name="Mihindukulasuriya K.A."/>
            <person name="Fulton R."/>
            <person name="Fronick C."/>
            <person name="O'Laughlin M."/>
            <person name="Miner T."/>
            <person name="Herter B."/>
            <person name="Rosa B.A."/>
            <person name="Cordes M."/>
            <person name="Tomlinson C."/>
            <person name="Wollam A."/>
            <person name="Palsikar V.B."/>
            <person name="Mardis E.R."/>
            <person name="Wilson R.K."/>
        </authorList>
    </citation>
    <scope>NUCLEOTIDE SEQUENCE [LARGE SCALE GENOMIC DNA]</scope>
    <source>
        <strain evidence="8">GED7749B</strain>
    </source>
</reference>
<dbReference type="EMBL" id="LRPN01000001">
    <property type="protein sequence ID" value="KWZ86486.1"/>
    <property type="molecule type" value="Genomic_DNA"/>
</dbReference>
<dbReference type="GO" id="GO:0022857">
    <property type="term" value="F:transmembrane transporter activity"/>
    <property type="evidence" value="ECO:0007669"/>
    <property type="project" value="InterPro"/>
</dbReference>